<dbReference type="EMBL" id="LNQE01001068">
    <property type="protein sequence ID" value="KUG21384.1"/>
    <property type="molecule type" value="Genomic_DNA"/>
</dbReference>
<gene>
    <name evidence="7" type="ORF">ASZ90_008877</name>
</gene>
<evidence type="ECO:0000256" key="2">
    <source>
        <dbReference type="ARBA" id="ARBA00022692"/>
    </source>
</evidence>
<keyword evidence="3 5" id="KW-1133">Transmembrane helix</keyword>
<accession>A0A0W8FKC7</accession>
<dbReference type="PROSITE" id="PS50928">
    <property type="entry name" value="ABC_TM1"/>
    <property type="match status" value="1"/>
</dbReference>
<dbReference type="InterPro" id="IPR000515">
    <property type="entry name" value="MetI-like"/>
</dbReference>
<name>A0A0W8FKC7_9ZZZZ</name>
<comment type="caution">
    <text evidence="7">The sequence shown here is derived from an EMBL/GenBank/DDBJ whole genome shotgun (WGS) entry which is preliminary data.</text>
</comment>
<feature type="transmembrane region" description="Helical" evidence="5">
    <location>
        <begin position="160"/>
        <end position="187"/>
    </location>
</feature>
<feature type="transmembrane region" description="Helical" evidence="5">
    <location>
        <begin position="110"/>
        <end position="132"/>
    </location>
</feature>
<evidence type="ECO:0000256" key="3">
    <source>
        <dbReference type="ARBA" id="ARBA00022989"/>
    </source>
</evidence>
<organism evidence="7">
    <name type="scientific">hydrocarbon metagenome</name>
    <dbReference type="NCBI Taxonomy" id="938273"/>
    <lineage>
        <taxon>unclassified sequences</taxon>
        <taxon>metagenomes</taxon>
        <taxon>ecological metagenomes</taxon>
    </lineage>
</organism>
<evidence type="ECO:0000256" key="1">
    <source>
        <dbReference type="ARBA" id="ARBA00004141"/>
    </source>
</evidence>
<dbReference type="Gene3D" id="1.10.3720.10">
    <property type="entry name" value="MetI-like"/>
    <property type="match status" value="1"/>
</dbReference>
<dbReference type="SUPFAM" id="SSF161098">
    <property type="entry name" value="MetI-like"/>
    <property type="match status" value="1"/>
</dbReference>
<dbReference type="GO" id="GO:0016020">
    <property type="term" value="C:membrane"/>
    <property type="evidence" value="ECO:0007669"/>
    <property type="project" value="UniProtKB-SubCell"/>
</dbReference>
<feature type="transmembrane region" description="Helical" evidence="5">
    <location>
        <begin position="207"/>
        <end position="231"/>
    </location>
</feature>
<evidence type="ECO:0000256" key="5">
    <source>
        <dbReference type="SAM" id="Phobius"/>
    </source>
</evidence>
<dbReference type="Pfam" id="PF00528">
    <property type="entry name" value="BPD_transp_1"/>
    <property type="match status" value="1"/>
</dbReference>
<evidence type="ECO:0000256" key="4">
    <source>
        <dbReference type="ARBA" id="ARBA00023136"/>
    </source>
</evidence>
<reference evidence="7" key="1">
    <citation type="journal article" date="2015" name="Proc. Natl. Acad. Sci. U.S.A.">
        <title>Networks of energetic and metabolic interactions define dynamics in microbial communities.</title>
        <authorList>
            <person name="Embree M."/>
            <person name="Liu J.K."/>
            <person name="Al-Bassam M.M."/>
            <person name="Zengler K."/>
        </authorList>
    </citation>
    <scope>NUCLEOTIDE SEQUENCE</scope>
</reference>
<keyword evidence="4 5" id="KW-0472">Membrane</keyword>
<dbReference type="NCBIfam" id="NF038017">
    <property type="entry name" value="ABC_perm1"/>
    <property type="match status" value="1"/>
</dbReference>
<dbReference type="CDD" id="cd06261">
    <property type="entry name" value="TM_PBP2"/>
    <property type="match status" value="1"/>
</dbReference>
<sequence length="234" mass="24769">MVDGFSDSPIVEGFIEAINLIITRDPQVVEITIRSLYVSLTATLLAAAIALPLGALIYFYQFRGKHALVSTLQTLYAMPTVIVGLLVFLLLSNIGPLGFLTLIYSPGGMIVAQTVLIIPLLMGLTVSALSVIDREKRYTIIALGASRLQSIATTIREARFAVIGAVLLGFGRAIAEVGTVMIVGGNIRGATRVLTTAIALNTSMANYAMSIALGIILLAVALGVNVVLSLVQRR</sequence>
<keyword evidence="2 5" id="KW-0812">Transmembrane</keyword>
<dbReference type="GO" id="GO:0055085">
    <property type="term" value="P:transmembrane transport"/>
    <property type="evidence" value="ECO:0007669"/>
    <property type="project" value="InterPro"/>
</dbReference>
<evidence type="ECO:0000313" key="7">
    <source>
        <dbReference type="EMBL" id="KUG21384.1"/>
    </source>
</evidence>
<feature type="transmembrane region" description="Helical" evidence="5">
    <location>
        <begin position="36"/>
        <end position="60"/>
    </location>
</feature>
<dbReference type="PANTHER" id="PTHR43632:SF1">
    <property type="entry name" value="PERMEASE COMPONENT OF TUNGSTATE ABC TRANSPORTER"/>
    <property type="match status" value="1"/>
</dbReference>
<proteinExistence type="predicted"/>
<feature type="domain" description="ABC transmembrane type-1" evidence="6">
    <location>
        <begin position="32"/>
        <end position="228"/>
    </location>
</feature>
<protein>
    <submittedName>
        <fullName evidence="7">Abc-type tungstate transport system, permease protein</fullName>
    </submittedName>
</protein>
<evidence type="ECO:0000259" key="6">
    <source>
        <dbReference type="PROSITE" id="PS50928"/>
    </source>
</evidence>
<dbReference type="AlphaFoldDB" id="A0A0W8FKC7"/>
<dbReference type="PANTHER" id="PTHR43632">
    <property type="entry name" value="PERMEASE COMPONENT OF TUNGSTATE ABC TRANSPORTER"/>
    <property type="match status" value="1"/>
</dbReference>
<feature type="transmembrane region" description="Helical" evidence="5">
    <location>
        <begin position="81"/>
        <end position="104"/>
    </location>
</feature>
<dbReference type="InterPro" id="IPR049783">
    <property type="entry name" value="ABC_perm_TupB-like"/>
</dbReference>
<dbReference type="InterPro" id="IPR035906">
    <property type="entry name" value="MetI-like_sf"/>
</dbReference>
<comment type="subcellular location">
    <subcellularLocation>
        <location evidence="1">Membrane</location>
        <topology evidence="1">Multi-pass membrane protein</topology>
    </subcellularLocation>
</comment>